<keyword evidence="3" id="KW-1185">Reference proteome</keyword>
<dbReference type="Proteomes" id="UP001179121">
    <property type="component" value="Chromosome"/>
</dbReference>
<dbReference type="EMBL" id="OX365700">
    <property type="protein sequence ID" value="CAI4029910.1"/>
    <property type="molecule type" value="Genomic_DNA"/>
</dbReference>
<evidence type="ECO:0000313" key="3">
    <source>
        <dbReference type="Proteomes" id="UP001179121"/>
    </source>
</evidence>
<proteinExistence type="predicted"/>
<evidence type="ECO:0000259" key="1">
    <source>
        <dbReference type="Pfam" id="PF18480"/>
    </source>
</evidence>
<gene>
    <name evidence="2" type="ORF">DNFV4_00330</name>
</gene>
<dbReference type="InterPro" id="IPR041049">
    <property type="entry name" value="DUF5615"/>
</dbReference>
<feature type="domain" description="DUF5615" evidence="1">
    <location>
        <begin position="1"/>
        <end position="95"/>
    </location>
</feature>
<dbReference type="RefSeq" id="WP_289266924.1">
    <property type="nucleotide sequence ID" value="NZ_OX365700.1"/>
</dbReference>
<reference evidence="2" key="1">
    <citation type="submission" date="2022-10" db="EMBL/GenBank/DDBJ databases">
        <authorList>
            <person name="Koch H."/>
        </authorList>
    </citation>
    <scope>NUCLEOTIDE SEQUENCE</scope>
    <source>
        <strain evidence="2">DNF</strain>
    </source>
</reference>
<evidence type="ECO:0000313" key="2">
    <source>
        <dbReference type="EMBL" id="CAI4029910.1"/>
    </source>
</evidence>
<organism evidence="2 3">
    <name type="scientific">Nitrospira tepida</name>
    <dbReference type="NCBI Taxonomy" id="2973512"/>
    <lineage>
        <taxon>Bacteria</taxon>
        <taxon>Pseudomonadati</taxon>
        <taxon>Nitrospirota</taxon>
        <taxon>Nitrospiria</taxon>
        <taxon>Nitrospirales</taxon>
        <taxon>Nitrospiraceae</taxon>
        <taxon>Nitrospira</taxon>
    </lineage>
</organism>
<name>A0AA86MVR4_9BACT</name>
<protein>
    <recommendedName>
        <fullName evidence="1">DUF5615 domain-containing protein</fullName>
    </recommendedName>
</protein>
<accession>A0AA86MVR4</accession>
<dbReference type="KEGG" id="nti:DNFV4_00330"/>
<dbReference type="AlphaFoldDB" id="A0AA86MVR4"/>
<dbReference type="Pfam" id="PF18480">
    <property type="entry name" value="DUF5615"/>
    <property type="match status" value="1"/>
</dbReference>
<sequence length="114" mass="12777">MKFLVDASLPPGLATWLRKKAHEAIYVSDQPGLNLDDRAVFEFARRHGYIIMTKDEDFAVLATLVAQPASVVWLRLGNATNSSRRNWLGPLLPEIMQRLAGWGNTHRSGMTRSS</sequence>